<dbReference type="EMBL" id="GG675252">
    <property type="protein sequence ID" value="EER13376.1"/>
    <property type="molecule type" value="Genomic_DNA"/>
</dbReference>
<keyword evidence="8 9" id="KW-0032">Aminotransferase</keyword>
<dbReference type="PANTHER" id="PTHR11825">
    <property type="entry name" value="SUBGROUP IIII AMINOTRANSFERASE"/>
    <property type="match status" value="1"/>
</dbReference>
<evidence type="ECO:0000256" key="4">
    <source>
        <dbReference type="ARBA" id="ARBA00022898"/>
    </source>
</evidence>
<keyword evidence="8 9" id="KW-0808">Transferase</keyword>
<evidence type="ECO:0000313" key="9">
    <source>
        <dbReference type="EMBL" id="EER13376.1"/>
    </source>
</evidence>
<proteinExistence type="inferred from homology"/>
<dbReference type="EC" id="2.6.1.42" evidence="8"/>
<evidence type="ECO:0000256" key="6">
    <source>
        <dbReference type="RuleBase" id="RU004106"/>
    </source>
</evidence>
<comment type="catalytic activity">
    <reaction evidence="8">
        <text>L-isoleucine + 2-oxoglutarate = (S)-3-methyl-2-oxopentanoate + L-glutamate</text>
        <dbReference type="Rhea" id="RHEA:24801"/>
        <dbReference type="ChEBI" id="CHEBI:16810"/>
        <dbReference type="ChEBI" id="CHEBI:29985"/>
        <dbReference type="ChEBI" id="CHEBI:35146"/>
        <dbReference type="ChEBI" id="CHEBI:58045"/>
        <dbReference type="EC" id="2.6.1.42"/>
    </reaction>
</comment>
<keyword evidence="5 8" id="KW-0100">Branched-chain amino acid biosynthesis</keyword>
<dbReference type="AlphaFoldDB" id="C5KQ63"/>
<keyword evidence="4 7" id="KW-0663">Pyridoxal phosphate</keyword>
<evidence type="ECO:0000256" key="8">
    <source>
        <dbReference type="RuleBase" id="RU004517"/>
    </source>
</evidence>
<reference evidence="9 10" key="1">
    <citation type="submission" date="2008-07" db="EMBL/GenBank/DDBJ databases">
        <authorList>
            <person name="El-Sayed N."/>
            <person name="Caler E."/>
            <person name="Inman J."/>
            <person name="Amedeo P."/>
            <person name="Hass B."/>
            <person name="Wortman J."/>
        </authorList>
    </citation>
    <scope>NUCLEOTIDE SEQUENCE [LARGE SCALE GENOMIC DNA]</scope>
    <source>
        <strain evidence="10">ATCC 50983 / TXsc</strain>
    </source>
</reference>
<gene>
    <name evidence="9" type="ORF">Pmar_PMAR009326</name>
</gene>
<dbReference type="InterPro" id="IPR036038">
    <property type="entry name" value="Aminotransferase-like"/>
</dbReference>
<dbReference type="Gene3D" id="3.20.10.10">
    <property type="entry name" value="D-amino Acid Aminotransferase, subunit A, domain 2"/>
    <property type="match status" value="1"/>
</dbReference>
<dbReference type="OrthoDB" id="1732691at2759"/>
<dbReference type="GO" id="GO:0005739">
    <property type="term" value="C:mitochondrion"/>
    <property type="evidence" value="ECO:0007669"/>
    <property type="project" value="TreeGrafter"/>
</dbReference>
<comment type="similarity">
    <text evidence="2 6">Belongs to the class-IV pyridoxal-phosphate-dependent aminotransferase family.</text>
</comment>
<dbReference type="GO" id="GO:0009098">
    <property type="term" value="P:L-leucine biosynthetic process"/>
    <property type="evidence" value="ECO:0007669"/>
    <property type="project" value="TreeGrafter"/>
</dbReference>
<dbReference type="PROSITE" id="PS00770">
    <property type="entry name" value="AA_TRANSFER_CLASS_4"/>
    <property type="match status" value="1"/>
</dbReference>
<dbReference type="GeneID" id="9041636"/>
<evidence type="ECO:0000256" key="1">
    <source>
        <dbReference type="ARBA" id="ARBA00001933"/>
    </source>
</evidence>
<dbReference type="GO" id="GO:0009099">
    <property type="term" value="P:L-valine biosynthetic process"/>
    <property type="evidence" value="ECO:0007669"/>
    <property type="project" value="TreeGrafter"/>
</dbReference>
<organism evidence="10">
    <name type="scientific">Perkinsus marinus (strain ATCC 50983 / TXsc)</name>
    <dbReference type="NCBI Taxonomy" id="423536"/>
    <lineage>
        <taxon>Eukaryota</taxon>
        <taxon>Sar</taxon>
        <taxon>Alveolata</taxon>
        <taxon>Perkinsozoa</taxon>
        <taxon>Perkinsea</taxon>
        <taxon>Perkinsida</taxon>
        <taxon>Perkinsidae</taxon>
        <taxon>Perkinsus</taxon>
    </lineage>
</organism>
<comment type="catalytic activity">
    <reaction evidence="8">
        <text>L-valine + 2-oxoglutarate = 3-methyl-2-oxobutanoate + L-glutamate</text>
        <dbReference type="Rhea" id="RHEA:24813"/>
        <dbReference type="ChEBI" id="CHEBI:11851"/>
        <dbReference type="ChEBI" id="CHEBI:16810"/>
        <dbReference type="ChEBI" id="CHEBI:29985"/>
        <dbReference type="ChEBI" id="CHEBI:57762"/>
        <dbReference type="EC" id="2.6.1.42"/>
    </reaction>
</comment>
<dbReference type="InterPro" id="IPR001544">
    <property type="entry name" value="Aminotrans_IV"/>
</dbReference>
<dbReference type="RefSeq" id="XP_002781581.1">
    <property type="nucleotide sequence ID" value="XM_002781535.1"/>
</dbReference>
<comment type="cofactor">
    <cofactor evidence="1 7">
        <name>pyridoxal 5'-phosphate</name>
        <dbReference type="ChEBI" id="CHEBI:597326"/>
    </cofactor>
</comment>
<dbReference type="InterPro" id="IPR018300">
    <property type="entry name" value="Aminotrans_IV_CS"/>
</dbReference>
<accession>C5KQ63</accession>
<dbReference type="OMA" id="MTEVGAM"/>
<dbReference type="InterPro" id="IPR005786">
    <property type="entry name" value="B_amino_transII"/>
</dbReference>
<evidence type="ECO:0000256" key="3">
    <source>
        <dbReference type="ARBA" id="ARBA00022605"/>
    </source>
</evidence>
<evidence type="ECO:0000256" key="5">
    <source>
        <dbReference type="ARBA" id="ARBA00023304"/>
    </source>
</evidence>
<dbReference type="InParanoid" id="C5KQ63"/>
<protein>
    <recommendedName>
        <fullName evidence="8">Branched-chain-amino-acid aminotransferase</fullName>
        <ecNumber evidence="8">2.6.1.42</ecNumber>
    </recommendedName>
</protein>
<keyword evidence="3 8" id="KW-0028">Amino-acid biosynthesis</keyword>
<dbReference type="GO" id="GO:0004084">
    <property type="term" value="F:branched-chain-amino-acid transaminase activity"/>
    <property type="evidence" value="ECO:0007669"/>
    <property type="project" value="UniProtKB-EC"/>
</dbReference>
<dbReference type="Proteomes" id="UP000007800">
    <property type="component" value="Unassembled WGS sequence"/>
</dbReference>
<comment type="catalytic activity">
    <reaction evidence="8">
        <text>L-leucine + 2-oxoglutarate = 4-methyl-2-oxopentanoate + L-glutamate</text>
        <dbReference type="Rhea" id="RHEA:18321"/>
        <dbReference type="ChEBI" id="CHEBI:16810"/>
        <dbReference type="ChEBI" id="CHEBI:17865"/>
        <dbReference type="ChEBI" id="CHEBI:29985"/>
        <dbReference type="ChEBI" id="CHEBI:57427"/>
        <dbReference type="EC" id="2.6.1.42"/>
    </reaction>
</comment>
<dbReference type="Pfam" id="PF01063">
    <property type="entry name" value="Aminotran_4"/>
    <property type="match status" value="1"/>
</dbReference>
<keyword evidence="10" id="KW-1185">Reference proteome</keyword>
<dbReference type="PANTHER" id="PTHR11825:SF44">
    <property type="entry name" value="BRANCHED-CHAIN-AMINO-ACID AMINOTRANSFERASE"/>
    <property type="match status" value="1"/>
</dbReference>
<evidence type="ECO:0000256" key="2">
    <source>
        <dbReference type="ARBA" id="ARBA00009320"/>
    </source>
</evidence>
<sequence length="148" mass="16523">MDCFQSKEGYTQILWLLPLRDGEGQLKHHITEVGSMNVFFVFEDDRGVEIATPPTKDIVLPGITRDSVLKILGADGKVRVSERDVTMEELLERYRRREVLEIFGTGTGAIVCPVKSVTYEDVEIDVPVDEAIGAGPICRKILDEVAMD</sequence>
<dbReference type="InterPro" id="IPR043132">
    <property type="entry name" value="BCAT-like_C"/>
</dbReference>
<evidence type="ECO:0000313" key="10">
    <source>
        <dbReference type="Proteomes" id="UP000007800"/>
    </source>
</evidence>
<evidence type="ECO:0000256" key="7">
    <source>
        <dbReference type="RuleBase" id="RU004516"/>
    </source>
</evidence>
<dbReference type="SUPFAM" id="SSF56752">
    <property type="entry name" value="D-aminoacid aminotransferase-like PLP-dependent enzymes"/>
    <property type="match status" value="1"/>
</dbReference>
<name>C5KQ63_PERM5</name>